<dbReference type="GO" id="GO:0006508">
    <property type="term" value="P:proteolysis"/>
    <property type="evidence" value="ECO:0007669"/>
    <property type="project" value="UniProtKB-KW"/>
</dbReference>
<evidence type="ECO:0000259" key="10">
    <source>
        <dbReference type="Pfam" id="PF01432"/>
    </source>
</evidence>
<dbReference type="Gene3D" id="3.40.390.10">
    <property type="entry name" value="Collagenase (Catalytic Domain)"/>
    <property type="match status" value="1"/>
</dbReference>
<evidence type="ECO:0000256" key="9">
    <source>
        <dbReference type="RuleBase" id="RU003435"/>
    </source>
</evidence>
<dbReference type="InterPro" id="IPR001567">
    <property type="entry name" value="Pept_M3A_M3B_dom"/>
</dbReference>
<dbReference type="GO" id="GO:0046872">
    <property type="term" value="F:metal ion binding"/>
    <property type="evidence" value="ECO:0007669"/>
    <property type="project" value="UniProtKB-UniRule"/>
</dbReference>
<keyword evidence="2 9" id="KW-0645">Protease</keyword>
<dbReference type="GO" id="GO:0005829">
    <property type="term" value="C:cytosol"/>
    <property type="evidence" value="ECO:0007669"/>
    <property type="project" value="UniProtKB-ARBA"/>
</dbReference>
<dbReference type="InterPro" id="IPR045666">
    <property type="entry name" value="OpdA_N"/>
</dbReference>
<organism evidence="12 13">
    <name type="scientific">Marinomonas communis</name>
    <dbReference type="NCBI Taxonomy" id="28254"/>
    <lineage>
        <taxon>Bacteria</taxon>
        <taxon>Pseudomonadati</taxon>
        <taxon>Pseudomonadota</taxon>
        <taxon>Gammaproteobacteria</taxon>
        <taxon>Oceanospirillales</taxon>
        <taxon>Oceanospirillaceae</taxon>
        <taxon>Marinomonas</taxon>
    </lineage>
</organism>
<dbReference type="CDD" id="cd06456">
    <property type="entry name" value="M3A_DCP"/>
    <property type="match status" value="1"/>
</dbReference>
<comment type="cofactor">
    <cofactor evidence="9">
        <name>Zn(2+)</name>
        <dbReference type="ChEBI" id="CHEBI:29105"/>
    </cofactor>
    <text evidence="9">Binds 1 zinc ion.</text>
</comment>
<evidence type="ECO:0000256" key="7">
    <source>
        <dbReference type="ARBA" id="ARBA00024603"/>
    </source>
</evidence>
<accession>A0A4R6X4M5</accession>
<evidence type="ECO:0000256" key="2">
    <source>
        <dbReference type="ARBA" id="ARBA00022670"/>
    </source>
</evidence>
<dbReference type="FunFam" id="3.40.390.10:FF:000009">
    <property type="entry name" value="Oligopeptidase A"/>
    <property type="match status" value="1"/>
</dbReference>
<feature type="domain" description="Peptidase M3A/M3B catalytic" evidence="10">
    <location>
        <begin position="222"/>
        <end position="673"/>
    </location>
</feature>
<dbReference type="InterPro" id="IPR045090">
    <property type="entry name" value="Pept_M3A_M3B"/>
</dbReference>
<evidence type="ECO:0000256" key="1">
    <source>
        <dbReference type="ARBA" id="ARBA00006040"/>
    </source>
</evidence>
<dbReference type="EC" id="3.4.24.70" evidence="8"/>
<sequence>MTQSVWDATTLPEFSKVEPKNIVADLEALLEKNRNDIAAVVEKNAQPTWASLVTPLDEIHDRLSQFWSPISHLNSVQNTPEIREAYNASLPKLSDYYTELGQNKALYEAYKALAESDEAKSLTPAQAEALTQTIRDFELSGVGLEGEPKKRYGEISARLSELGSQFGENVLDSTRAWSKLITDEAELAGLPESALAQAKQMAQAKEQEGWLFTLDIPSYLPVMSYADSQELRKEMYTAYATRASELSSEGKFDNAPLIDEILALRHEMAKTLGFDNYAELSVATKMAESGQQVVDFLNDLAVKSKPSAESDLADLKAFAKAEHGVEELNSWDVGYYAEKLREKKYSISQEVLRPYFPINKVLSGLFHTAQTLFGVNIREESDFDTYHKDVQLFTISKNGEDIARFFLDPYAREGKRGGAWMDECRVRRRLDDGRLQLPVAYLVCNFTQPIGDKPALLTHDEVTTLFHEFGHGLHHMLTQVEVSSVSGINGVAWDAVELPSQFMENWCWEPEALAHIAGHFETNEPLPQDLLDKMLAAKNFQSGMQMVRQLEFSLFDFRLHREYQDGIKAQDVLDEVRSQVAVTVPPAFNRFQNSFSHIFAGGYAAGYYSYKWAEVLSADAFSKFEEDGIFNTETGAHFRDTILANGGSRPAAELFEAFRGREPSVDALLRHSGIAA</sequence>
<dbReference type="InterPro" id="IPR034005">
    <property type="entry name" value="M3A_DCP"/>
</dbReference>
<evidence type="ECO:0000313" key="13">
    <source>
        <dbReference type="Proteomes" id="UP000295729"/>
    </source>
</evidence>
<keyword evidence="6 9" id="KW-0482">Metalloprotease</keyword>
<feature type="domain" description="Oligopeptidase A N-terminal" evidence="11">
    <location>
        <begin position="27"/>
        <end position="148"/>
    </location>
</feature>
<dbReference type="Proteomes" id="UP000295729">
    <property type="component" value="Unassembled WGS sequence"/>
</dbReference>
<dbReference type="PANTHER" id="PTHR11804:SF84">
    <property type="entry name" value="SACCHAROLYSIN"/>
    <property type="match status" value="1"/>
</dbReference>
<comment type="catalytic activity">
    <reaction evidence="7">
        <text>Hydrolysis of oligopeptides, with broad specificity. Gly or Ala commonly occur as P1 or P1' residues, but more distant residues are also important, as is shown by the fact that Z-Gly-Pro-Gly-|-Gly-Pro-Ala is cleaved, but not Z-(Gly)(5).</text>
        <dbReference type="EC" id="3.4.24.70"/>
    </reaction>
</comment>
<dbReference type="NCBIfam" id="NF008159">
    <property type="entry name" value="PRK10911.1"/>
    <property type="match status" value="1"/>
</dbReference>
<evidence type="ECO:0000256" key="5">
    <source>
        <dbReference type="ARBA" id="ARBA00022833"/>
    </source>
</evidence>
<dbReference type="Gene3D" id="1.20.1050.40">
    <property type="entry name" value="Endopeptidase. Chain P, domain 1"/>
    <property type="match status" value="1"/>
</dbReference>
<keyword evidence="5 9" id="KW-0862">Zinc</keyword>
<evidence type="ECO:0000256" key="6">
    <source>
        <dbReference type="ARBA" id="ARBA00023049"/>
    </source>
</evidence>
<dbReference type="PANTHER" id="PTHR11804">
    <property type="entry name" value="PROTEASE M3 THIMET OLIGOPEPTIDASE-RELATED"/>
    <property type="match status" value="1"/>
</dbReference>
<dbReference type="EMBL" id="SNZA01000006">
    <property type="protein sequence ID" value="TDR06302.1"/>
    <property type="molecule type" value="Genomic_DNA"/>
</dbReference>
<dbReference type="InterPro" id="IPR024077">
    <property type="entry name" value="Neurolysin/TOP_dom2"/>
</dbReference>
<evidence type="ECO:0000259" key="11">
    <source>
        <dbReference type="Pfam" id="PF19310"/>
    </source>
</evidence>
<evidence type="ECO:0000256" key="3">
    <source>
        <dbReference type="ARBA" id="ARBA00022723"/>
    </source>
</evidence>
<proteinExistence type="inferred from homology"/>
<dbReference type="OrthoDB" id="9773538at2"/>
<keyword evidence="3 9" id="KW-0479">Metal-binding</keyword>
<dbReference type="Gene3D" id="1.10.1370.10">
    <property type="entry name" value="Neurolysin, domain 3"/>
    <property type="match status" value="1"/>
</dbReference>
<reference evidence="12 13" key="1">
    <citation type="submission" date="2019-03" db="EMBL/GenBank/DDBJ databases">
        <title>Genomic Encyclopedia of Type Strains, Phase IV (KMG-IV): sequencing the most valuable type-strain genomes for metagenomic binning, comparative biology and taxonomic classification.</title>
        <authorList>
            <person name="Goeker M."/>
        </authorList>
    </citation>
    <scope>NUCLEOTIDE SEQUENCE [LARGE SCALE GENOMIC DNA]</scope>
    <source>
        <strain evidence="12 13">DSM 5604</strain>
    </source>
</reference>
<evidence type="ECO:0000256" key="8">
    <source>
        <dbReference type="ARBA" id="ARBA00026100"/>
    </source>
</evidence>
<dbReference type="GO" id="GO:0006518">
    <property type="term" value="P:peptide metabolic process"/>
    <property type="evidence" value="ECO:0007669"/>
    <property type="project" value="TreeGrafter"/>
</dbReference>
<keyword evidence="13" id="KW-1185">Reference proteome</keyword>
<name>A0A4R6X4M5_9GAMM</name>
<keyword evidence="4 9" id="KW-0378">Hydrolase</keyword>
<comment type="similarity">
    <text evidence="1 9">Belongs to the peptidase M3 family.</text>
</comment>
<dbReference type="GO" id="GO:0004222">
    <property type="term" value="F:metalloendopeptidase activity"/>
    <property type="evidence" value="ECO:0007669"/>
    <property type="project" value="UniProtKB-EC"/>
</dbReference>
<evidence type="ECO:0000313" key="12">
    <source>
        <dbReference type="EMBL" id="TDR06302.1"/>
    </source>
</evidence>
<dbReference type="AlphaFoldDB" id="A0A4R6X4M5"/>
<dbReference type="InterPro" id="IPR024079">
    <property type="entry name" value="MetalloPept_cat_dom_sf"/>
</dbReference>
<dbReference type="InterPro" id="IPR024080">
    <property type="entry name" value="Neurolysin/TOP_N"/>
</dbReference>
<dbReference type="SUPFAM" id="SSF55486">
    <property type="entry name" value="Metalloproteases ('zincins'), catalytic domain"/>
    <property type="match status" value="1"/>
</dbReference>
<dbReference type="Pfam" id="PF19310">
    <property type="entry name" value="TOP_N"/>
    <property type="match status" value="1"/>
</dbReference>
<dbReference type="Pfam" id="PF01432">
    <property type="entry name" value="Peptidase_M3"/>
    <property type="match status" value="1"/>
</dbReference>
<evidence type="ECO:0000256" key="4">
    <source>
        <dbReference type="ARBA" id="ARBA00022801"/>
    </source>
</evidence>
<gene>
    <name evidence="12" type="ORF">C8D85_3232</name>
</gene>
<dbReference type="RefSeq" id="WP_133564670.1">
    <property type="nucleotide sequence ID" value="NZ_SNZA01000006.1"/>
</dbReference>
<comment type="caution">
    <text evidence="12">The sequence shown here is derived from an EMBL/GenBank/DDBJ whole genome shotgun (WGS) entry which is preliminary data.</text>
</comment>
<protein>
    <recommendedName>
        <fullName evidence="8">oligopeptidase A</fullName>
        <ecNumber evidence="8">3.4.24.70</ecNumber>
    </recommendedName>
</protein>